<gene>
    <name evidence="3" type="primary">AVEN_167060_1</name>
    <name evidence="3" type="ORF">NPIL_569882</name>
</gene>
<evidence type="ECO:0000313" key="4">
    <source>
        <dbReference type="Proteomes" id="UP000887013"/>
    </source>
</evidence>
<comment type="caution">
    <text evidence="3">The sequence shown here is derived from an EMBL/GenBank/DDBJ whole genome shotgun (WGS) entry which is preliminary data.</text>
</comment>
<dbReference type="Proteomes" id="UP000887013">
    <property type="component" value="Unassembled WGS sequence"/>
</dbReference>
<feature type="coiled-coil region" evidence="1">
    <location>
        <begin position="136"/>
        <end position="163"/>
    </location>
</feature>
<dbReference type="AlphaFoldDB" id="A0A8X6UE34"/>
<evidence type="ECO:0000256" key="2">
    <source>
        <dbReference type="SAM" id="MobiDB-lite"/>
    </source>
</evidence>
<dbReference type="EMBL" id="BMAW01081017">
    <property type="protein sequence ID" value="GFU22473.1"/>
    <property type="molecule type" value="Genomic_DNA"/>
</dbReference>
<feature type="compositionally biased region" description="Polar residues" evidence="2">
    <location>
        <begin position="12"/>
        <end position="26"/>
    </location>
</feature>
<feature type="compositionally biased region" description="Basic residues" evidence="2">
    <location>
        <begin position="121"/>
        <end position="131"/>
    </location>
</feature>
<accession>A0A8X6UE34</accession>
<proteinExistence type="predicted"/>
<name>A0A8X6UE34_NEPPI</name>
<feature type="region of interest" description="Disordered" evidence="2">
    <location>
        <begin position="1"/>
        <end position="36"/>
    </location>
</feature>
<dbReference type="OrthoDB" id="6415730at2759"/>
<keyword evidence="4" id="KW-1185">Reference proteome</keyword>
<feature type="region of interest" description="Disordered" evidence="2">
    <location>
        <begin position="112"/>
        <end position="136"/>
    </location>
</feature>
<keyword evidence="1" id="KW-0175">Coiled coil</keyword>
<sequence length="166" mass="19183">MNTQRSHVKGGNTRTSPKSIRSTPKRNCSGKENNHNAITRIHPNTARRVGNIINEVRVTACKTITNVKSSFSDMSQKLKQPMKRTQSFRKRQQYEGLQENVTPVKLYTPFNFVTPSPPKSNQKRVSPRRCSFKSPTGRFRRDVQQLNRELKELKEIEQSLCATRLR</sequence>
<reference evidence="3" key="1">
    <citation type="submission" date="2020-08" db="EMBL/GenBank/DDBJ databases">
        <title>Multicomponent nature underlies the extraordinary mechanical properties of spider dragline silk.</title>
        <authorList>
            <person name="Kono N."/>
            <person name="Nakamura H."/>
            <person name="Mori M."/>
            <person name="Yoshida Y."/>
            <person name="Ohtoshi R."/>
            <person name="Malay A.D."/>
            <person name="Moran D.A.P."/>
            <person name="Tomita M."/>
            <person name="Numata K."/>
            <person name="Arakawa K."/>
        </authorList>
    </citation>
    <scope>NUCLEOTIDE SEQUENCE</scope>
</reference>
<organism evidence="3 4">
    <name type="scientific">Nephila pilipes</name>
    <name type="common">Giant wood spider</name>
    <name type="synonym">Nephila maculata</name>
    <dbReference type="NCBI Taxonomy" id="299642"/>
    <lineage>
        <taxon>Eukaryota</taxon>
        <taxon>Metazoa</taxon>
        <taxon>Ecdysozoa</taxon>
        <taxon>Arthropoda</taxon>
        <taxon>Chelicerata</taxon>
        <taxon>Arachnida</taxon>
        <taxon>Araneae</taxon>
        <taxon>Araneomorphae</taxon>
        <taxon>Entelegynae</taxon>
        <taxon>Araneoidea</taxon>
        <taxon>Nephilidae</taxon>
        <taxon>Nephila</taxon>
    </lineage>
</organism>
<evidence type="ECO:0000256" key="1">
    <source>
        <dbReference type="SAM" id="Coils"/>
    </source>
</evidence>
<protein>
    <submittedName>
        <fullName evidence="3">Uncharacterized protein</fullName>
    </submittedName>
</protein>
<evidence type="ECO:0000313" key="3">
    <source>
        <dbReference type="EMBL" id="GFU22473.1"/>
    </source>
</evidence>